<protein>
    <recommendedName>
        <fullName evidence="4">Thioredoxin-like fold domain-containing protein</fullName>
    </recommendedName>
</protein>
<feature type="signal peptide" evidence="1">
    <location>
        <begin position="1"/>
        <end position="19"/>
    </location>
</feature>
<organism evidence="2 3">
    <name type="scientific">Iris pallida</name>
    <name type="common">Sweet iris</name>
    <dbReference type="NCBI Taxonomy" id="29817"/>
    <lineage>
        <taxon>Eukaryota</taxon>
        <taxon>Viridiplantae</taxon>
        <taxon>Streptophyta</taxon>
        <taxon>Embryophyta</taxon>
        <taxon>Tracheophyta</taxon>
        <taxon>Spermatophyta</taxon>
        <taxon>Magnoliopsida</taxon>
        <taxon>Liliopsida</taxon>
        <taxon>Asparagales</taxon>
        <taxon>Iridaceae</taxon>
        <taxon>Iridoideae</taxon>
        <taxon>Irideae</taxon>
        <taxon>Iris</taxon>
    </lineage>
</organism>
<feature type="chain" id="PRO_5043814125" description="Thioredoxin-like fold domain-containing protein" evidence="1">
    <location>
        <begin position="20"/>
        <end position="87"/>
    </location>
</feature>
<sequence length="87" mass="9745">MATSMLVFFFLLAWSFAQAMIPAKYDGFLYGGESKEAAALSWGDSVMVEAFLDPMCPDSRDSWPPLKQAFRHYSPNLSLVVHPFPLP</sequence>
<dbReference type="PANTHER" id="PTHR33875">
    <property type="entry name" value="OS09G0542200 PROTEIN"/>
    <property type="match status" value="1"/>
</dbReference>
<evidence type="ECO:0000256" key="1">
    <source>
        <dbReference type="SAM" id="SignalP"/>
    </source>
</evidence>
<proteinExistence type="predicted"/>
<reference evidence="2" key="1">
    <citation type="journal article" date="2023" name="GigaByte">
        <title>Genome assembly of the bearded iris, Iris pallida Lam.</title>
        <authorList>
            <person name="Bruccoleri R.E."/>
            <person name="Oakeley E.J."/>
            <person name="Faust A.M.E."/>
            <person name="Altorfer M."/>
            <person name="Dessus-Babus S."/>
            <person name="Burckhardt D."/>
            <person name="Oertli M."/>
            <person name="Naumann U."/>
            <person name="Petersen F."/>
            <person name="Wong J."/>
        </authorList>
    </citation>
    <scope>NUCLEOTIDE SEQUENCE</scope>
    <source>
        <strain evidence="2">GSM-AAB239-AS_SAM_17_03QT</strain>
    </source>
</reference>
<dbReference type="EMBL" id="JANAVB010003400">
    <property type="protein sequence ID" value="KAJ6849691.1"/>
    <property type="molecule type" value="Genomic_DNA"/>
</dbReference>
<keyword evidence="3" id="KW-1185">Reference proteome</keyword>
<keyword evidence="1" id="KW-0732">Signal</keyword>
<dbReference type="AlphaFoldDB" id="A0AAX6I9K6"/>
<dbReference type="SUPFAM" id="SSF52833">
    <property type="entry name" value="Thioredoxin-like"/>
    <property type="match status" value="1"/>
</dbReference>
<dbReference type="Proteomes" id="UP001140949">
    <property type="component" value="Unassembled WGS sequence"/>
</dbReference>
<dbReference type="Gene3D" id="3.40.30.10">
    <property type="entry name" value="Glutaredoxin"/>
    <property type="match status" value="1"/>
</dbReference>
<dbReference type="InterPro" id="IPR036249">
    <property type="entry name" value="Thioredoxin-like_sf"/>
</dbReference>
<dbReference type="CDD" id="cd02972">
    <property type="entry name" value="DsbA_family"/>
    <property type="match status" value="1"/>
</dbReference>
<comment type="caution">
    <text evidence="2">The sequence shown here is derived from an EMBL/GenBank/DDBJ whole genome shotgun (WGS) entry which is preliminary data.</text>
</comment>
<evidence type="ECO:0000313" key="2">
    <source>
        <dbReference type="EMBL" id="KAJ6849691.1"/>
    </source>
</evidence>
<dbReference type="PANTHER" id="PTHR33875:SF2">
    <property type="entry name" value="ACR183CP"/>
    <property type="match status" value="1"/>
</dbReference>
<name>A0AAX6I9K6_IRIPA</name>
<evidence type="ECO:0000313" key="3">
    <source>
        <dbReference type="Proteomes" id="UP001140949"/>
    </source>
</evidence>
<accession>A0AAX6I9K6</accession>
<evidence type="ECO:0008006" key="4">
    <source>
        <dbReference type="Google" id="ProtNLM"/>
    </source>
</evidence>
<reference evidence="2" key="2">
    <citation type="submission" date="2023-04" db="EMBL/GenBank/DDBJ databases">
        <authorList>
            <person name="Bruccoleri R.E."/>
            <person name="Oakeley E.J."/>
            <person name="Faust A.-M."/>
            <person name="Dessus-Babus S."/>
            <person name="Altorfer M."/>
            <person name="Burckhardt D."/>
            <person name="Oertli M."/>
            <person name="Naumann U."/>
            <person name="Petersen F."/>
            <person name="Wong J."/>
        </authorList>
    </citation>
    <scope>NUCLEOTIDE SEQUENCE</scope>
    <source>
        <strain evidence="2">GSM-AAB239-AS_SAM_17_03QT</strain>
        <tissue evidence="2">Leaf</tissue>
    </source>
</reference>
<gene>
    <name evidence="2" type="ORF">M6B38_268255</name>
</gene>